<evidence type="ECO:0000259" key="1">
    <source>
        <dbReference type="Pfam" id="PF13401"/>
    </source>
</evidence>
<evidence type="ECO:0000313" key="2">
    <source>
        <dbReference type="EMBL" id="ATG74345.1"/>
    </source>
</evidence>
<dbReference type="Proteomes" id="UP000217763">
    <property type="component" value="Chromosome"/>
</dbReference>
<dbReference type="RefSeq" id="WP_096779427.1">
    <property type="nucleotide sequence ID" value="NZ_CP012621.1"/>
</dbReference>
<protein>
    <submittedName>
        <fullName evidence="2">DNA transposition protein</fullName>
    </submittedName>
</protein>
<keyword evidence="4" id="KW-1185">Reference proteome</keyword>
<name>A0A291HQC1_9GAMM</name>
<dbReference type="EMBL" id="CP012621">
    <property type="protein sequence ID" value="ATG74412.1"/>
    <property type="molecule type" value="Genomic_DNA"/>
</dbReference>
<reference evidence="4" key="1">
    <citation type="submission" date="2015-09" db="EMBL/GenBank/DDBJ databases">
        <authorList>
            <person name="Shao Z."/>
            <person name="Wang L."/>
        </authorList>
    </citation>
    <scope>NUCLEOTIDE SEQUENCE [LARGE SCALE GENOMIC DNA]</scope>
    <source>
        <strain evidence="4">F13-1</strain>
    </source>
</reference>
<gene>
    <name evidence="2" type="ORF">AN401_11165</name>
    <name evidence="3" type="ORF">AN401_11570</name>
</gene>
<dbReference type="GO" id="GO:0016887">
    <property type="term" value="F:ATP hydrolysis activity"/>
    <property type="evidence" value="ECO:0007669"/>
    <property type="project" value="InterPro"/>
</dbReference>
<dbReference type="EMBL" id="CP012621">
    <property type="protein sequence ID" value="ATG74345.1"/>
    <property type="molecule type" value="Genomic_DNA"/>
</dbReference>
<dbReference type="KEGG" id="zdf:AN401_11165"/>
<dbReference type="InterPro" id="IPR052026">
    <property type="entry name" value="ExeA_AAA_ATPase_DNA-bind"/>
</dbReference>
<dbReference type="Pfam" id="PF13401">
    <property type="entry name" value="AAA_22"/>
    <property type="match status" value="1"/>
</dbReference>
<dbReference type="InterPro" id="IPR027417">
    <property type="entry name" value="P-loop_NTPase"/>
</dbReference>
<dbReference type="SUPFAM" id="SSF52540">
    <property type="entry name" value="P-loop containing nucleoside triphosphate hydrolases"/>
    <property type="match status" value="1"/>
</dbReference>
<dbReference type="InterPro" id="IPR049945">
    <property type="entry name" value="AAA_22"/>
</dbReference>
<sequence length="234" mass="26182">MKNVVAPVKNVVAAQDAFDNLCNRSLGVPGIGLIHGETGYGKTTAVTYLFNQVNGIYVRALSADTPSSLLGRVMGELGAQPMARTARMVDYILEHMSMYERPLFIDEADYLMDDVKLLETVRDLYDCTEVPVVLIGMDQIARRISTRRQFFNRISEWVEFKPADLEDVQIAADAMLDDGIGIDVDLLDELRRQAKGEMRTIAIGLDKIERLAKANELDCVTLAHWGSQPFKNNR</sequence>
<dbReference type="KEGG" id="zdf:AN401_11570"/>
<reference evidence="2" key="2">
    <citation type="submission" date="2015-09" db="EMBL/GenBank/DDBJ databases">
        <authorList>
            <person name="Jackson K.R."/>
            <person name="Lunt B.L."/>
            <person name="Fisher J.N.B."/>
            <person name="Gardner A.V."/>
            <person name="Bailey M.E."/>
            <person name="Deus L.M."/>
            <person name="Earl A.S."/>
            <person name="Gibby P.D."/>
            <person name="Hartmann K.A."/>
            <person name="Liu J.E."/>
            <person name="Manci A.M."/>
            <person name="Nielsen D.A."/>
            <person name="Solomon M.B."/>
            <person name="Breakwell D.P."/>
            <person name="Burnett S.H."/>
            <person name="Grose J.H."/>
        </authorList>
    </citation>
    <scope>NUCLEOTIDE SEQUENCE [LARGE SCALE GENOMIC DNA]</scope>
    <source>
        <strain evidence="2">F13-1</strain>
    </source>
</reference>
<dbReference type="AlphaFoldDB" id="A0A291HQC1"/>
<evidence type="ECO:0000313" key="4">
    <source>
        <dbReference type="Proteomes" id="UP000217763"/>
    </source>
</evidence>
<proteinExistence type="predicted"/>
<feature type="domain" description="ORC1/DEAH AAA+ ATPase" evidence="1">
    <location>
        <begin position="30"/>
        <end position="143"/>
    </location>
</feature>
<accession>A0A291HQC1</accession>
<dbReference type="PANTHER" id="PTHR35894">
    <property type="entry name" value="GENERAL SECRETION PATHWAY PROTEIN A-RELATED"/>
    <property type="match status" value="1"/>
</dbReference>
<evidence type="ECO:0000313" key="3">
    <source>
        <dbReference type="EMBL" id="ATG74412.1"/>
    </source>
</evidence>
<dbReference type="PANTHER" id="PTHR35894:SF5">
    <property type="entry name" value="MU-LIKE PROPHAGE FLUMU DNA TRANSPOSITION PROTEIN B"/>
    <property type="match status" value="1"/>
</dbReference>
<organism evidence="2 4">
    <name type="scientific">Zobellella denitrificans</name>
    <dbReference type="NCBI Taxonomy" id="347534"/>
    <lineage>
        <taxon>Bacteria</taxon>
        <taxon>Pseudomonadati</taxon>
        <taxon>Pseudomonadota</taxon>
        <taxon>Gammaproteobacteria</taxon>
        <taxon>Aeromonadales</taxon>
        <taxon>Aeromonadaceae</taxon>
        <taxon>Zobellella</taxon>
    </lineage>
</organism>
<dbReference type="Gene3D" id="3.40.50.300">
    <property type="entry name" value="P-loop containing nucleotide triphosphate hydrolases"/>
    <property type="match status" value="1"/>
</dbReference>